<name>A0A8S4RNG3_9NEOP</name>
<dbReference type="OrthoDB" id="7391437at2759"/>
<comment type="caution">
    <text evidence="2">The sequence shown here is derived from an EMBL/GenBank/DDBJ whole genome shotgun (WGS) entry which is preliminary data.</text>
</comment>
<evidence type="ECO:0000256" key="1">
    <source>
        <dbReference type="SAM" id="MobiDB-lite"/>
    </source>
</evidence>
<proteinExistence type="predicted"/>
<feature type="region of interest" description="Disordered" evidence="1">
    <location>
        <begin position="50"/>
        <end position="69"/>
    </location>
</feature>
<gene>
    <name evidence="2" type="primary">jg11494</name>
    <name evidence="2" type="ORF">PAEG_LOCUS15352</name>
</gene>
<reference evidence="2" key="1">
    <citation type="submission" date="2022-03" db="EMBL/GenBank/DDBJ databases">
        <authorList>
            <person name="Lindestad O."/>
        </authorList>
    </citation>
    <scope>NUCLEOTIDE SEQUENCE</scope>
</reference>
<accession>A0A8S4RNG3</accession>
<sequence>MLNYNTLNDCYNFEKFRVESCRKQFYSLSTSDVWNVYRVTTIWQRSRDSTVRGSTLRPRPTPAESHRLTPDCEEGHCARIHLGGQ</sequence>
<protein>
    <submittedName>
        <fullName evidence="2">Jg11494 protein</fullName>
    </submittedName>
</protein>
<evidence type="ECO:0000313" key="2">
    <source>
        <dbReference type="EMBL" id="CAH2238212.1"/>
    </source>
</evidence>
<organism evidence="2 3">
    <name type="scientific">Pararge aegeria aegeria</name>
    <dbReference type="NCBI Taxonomy" id="348720"/>
    <lineage>
        <taxon>Eukaryota</taxon>
        <taxon>Metazoa</taxon>
        <taxon>Ecdysozoa</taxon>
        <taxon>Arthropoda</taxon>
        <taxon>Hexapoda</taxon>
        <taxon>Insecta</taxon>
        <taxon>Pterygota</taxon>
        <taxon>Neoptera</taxon>
        <taxon>Endopterygota</taxon>
        <taxon>Lepidoptera</taxon>
        <taxon>Glossata</taxon>
        <taxon>Ditrysia</taxon>
        <taxon>Papilionoidea</taxon>
        <taxon>Nymphalidae</taxon>
        <taxon>Satyrinae</taxon>
        <taxon>Satyrini</taxon>
        <taxon>Parargina</taxon>
        <taxon>Pararge</taxon>
    </lineage>
</organism>
<evidence type="ECO:0000313" key="3">
    <source>
        <dbReference type="Proteomes" id="UP000838756"/>
    </source>
</evidence>
<dbReference type="Proteomes" id="UP000838756">
    <property type="component" value="Unassembled WGS sequence"/>
</dbReference>
<dbReference type="AlphaFoldDB" id="A0A8S4RNG3"/>
<dbReference type="EMBL" id="CAKXAJ010025329">
    <property type="protein sequence ID" value="CAH2238212.1"/>
    <property type="molecule type" value="Genomic_DNA"/>
</dbReference>
<keyword evidence="3" id="KW-1185">Reference proteome</keyword>